<evidence type="ECO:0000313" key="4">
    <source>
        <dbReference type="Proteomes" id="UP000515838"/>
    </source>
</evidence>
<dbReference type="EMBL" id="CP060731">
    <property type="protein sequence ID" value="QNN76839.1"/>
    <property type="molecule type" value="Genomic_DNA"/>
</dbReference>
<dbReference type="GeneID" id="81471879"/>
<keyword evidence="2" id="KW-0732">Signal</keyword>
<feature type="region of interest" description="Disordered" evidence="1">
    <location>
        <begin position="132"/>
        <end position="151"/>
    </location>
</feature>
<name>A0A7G9T9R4_PSEMX</name>
<feature type="signal peptide" evidence="2">
    <location>
        <begin position="1"/>
        <end position="25"/>
    </location>
</feature>
<dbReference type="Proteomes" id="UP000515838">
    <property type="component" value="Chromosome"/>
</dbReference>
<reference evidence="3 4" key="1">
    <citation type="submission" date="2020-08" db="EMBL/GenBank/DDBJ databases">
        <title>Streptomycin Non-resistant strain, P. mexicana.</title>
        <authorList>
            <person name="Ganesh-Kumar S."/>
            <person name="Zhe T."/>
            <person name="Yu Z."/>
            <person name="Min Y."/>
        </authorList>
    </citation>
    <scope>NUCLEOTIDE SEQUENCE [LARGE SCALE GENOMIC DNA]</scope>
    <source>
        <strain evidence="3 4">GTZY2</strain>
    </source>
</reference>
<evidence type="ECO:0000313" key="3">
    <source>
        <dbReference type="EMBL" id="QNN76839.1"/>
    </source>
</evidence>
<feature type="chain" id="PRO_5028908907" evidence="2">
    <location>
        <begin position="26"/>
        <end position="260"/>
    </location>
</feature>
<evidence type="ECO:0000256" key="1">
    <source>
        <dbReference type="SAM" id="MobiDB-lite"/>
    </source>
</evidence>
<proteinExistence type="predicted"/>
<feature type="compositionally biased region" description="Low complexity" evidence="1">
    <location>
        <begin position="132"/>
        <end position="149"/>
    </location>
</feature>
<protein>
    <submittedName>
        <fullName evidence="3">Uncharacterized protein</fullName>
    </submittedName>
</protein>
<accession>A0A7G9T9R4</accession>
<sequence length="260" mass="27011">MKRNAATTAVLFLLLAGSGPIISNADARDADTRTDGGGPRGTDAIDVSDKATRKISMALGMEINDFVVTRQEDVESAAGSTTTQYTVRTSDGGNYKCQIIEPSRAGKFFSFGTAAGADALCTEFTGSNVNETRTASTAGGKGASSSSRSEPVAPVTISAKAAKKISMAIGEDTDRFVVTMQEDVESSVGMNGTEYTVRTNGGRTYKCQVLEPSKLGKIVSFGTAGGADALCTDFTKGSPDRGKTNQANCNALLRAAHKCD</sequence>
<organism evidence="3 4">
    <name type="scientific">Pseudoxanthomonas mexicana</name>
    <dbReference type="NCBI Taxonomy" id="128785"/>
    <lineage>
        <taxon>Bacteria</taxon>
        <taxon>Pseudomonadati</taxon>
        <taxon>Pseudomonadota</taxon>
        <taxon>Gammaproteobacteria</taxon>
        <taxon>Lysobacterales</taxon>
        <taxon>Lysobacteraceae</taxon>
        <taxon>Pseudoxanthomonas</taxon>
    </lineage>
</organism>
<gene>
    <name evidence="3" type="ORF">IAE60_12915</name>
</gene>
<dbReference type="AlphaFoldDB" id="A0A7G9T9R4"/>
<dbReference type="RefSeq" id="WP_187572569.1">
    <property type="nucleotide sequence ID" value="NZ_CP060731.1"/>
</dbReference>
<evidence type="ECO:0000256" key="2">
    <source>
        <dbReference type="SAM" id="SignalP"/>
    </source>
</evidence>